<evidence type="ECO:0000313" key="3">
    <source>
        <dbReference type="Proteomes" id="UP000470246"/>
    </source>
</evidence>
<evidence type="ECO:0000313" key="2">
    <source>
        <dbReference type="EMBL" id="NEK60505.1"/>
    </source>
</evidence>
<feature type="transmembrane region" description="Helical" evidence="1">
    <location>
        <begin position="116"/>
        <end position="137"/>
    </location>
</feature>
<sequence length="355" mass="35687">MSGTRRWAGLGDAASVLVLAVAATVLLDALDTPSPSLFGGLLAGLVRGLAGRRRLTVPRSGMTAAQALIGVSVGGLVDVDTLAAIGQDWLAVLLVTIGTLLLTLLAGLLMRLQPGISPVTGAFGMIAGGASGITAMSRELGADERMVAVLQYLRVLLIVVLMPLAATVVFGVESGAGGPVTGEAGPGWPAGLLYAAVSVAVGLPLARLLRIPVPALLGSLLVAAVLDLSGLSRGAQLPAPLETVAFLLIGLAVGLNFTRESLRTIGRALPLALAVIVGVIVGCAGLGAVLTLTTGASALDAYLATTPGGLYAVLATARDGGADATFVLAVQVLRLFVMLLSAPLLARWLRRPDPA</sequence>
<protein>
    <submittedName>
        <fullName evidence="2">AbrB family transcriptional regulator</fullName>
    </submittedName>
</protein>
<dbReference type="RefSeq" id="WP_163484273.1">
    <property type="nucleotide sequence ID" value="NZ_JAAGWF010000030.1"/>
</dbReference>
<evidence type="ECO:0000256" key="1">
    <source>
        <dbReference type="SAM" id="Phobius"/>
    </source>
</evidence>
<organism evidence="2 3">
    <name type="scientific">Geodermatophilus sabuli</name>
    <dbReference type="NCBI Taxonomy" id="1564158"/>
    <lineage>
        <taxon>Bacteria</taxon>
        <taxon>Bacillati</taxon>
        <taxon>Actinomycetota</taxon>
        <taxon>Actinomycetes</taxon>
        <taxon>Geodermatophilales</taxon>
        <taxon>Geodermatophilaceae</taxon>
        <taxon>Geodermatophilus</taxon>
    </lineage>
</organism>
<feature type="transmembrane region" description="Helical" evidence="1">
    <location>
        <begin position="237"/>
        <end position="257"/>
    </location>
</feature>
<gene>
    <name evidence="2" type="ORF">GCU56_21845</name>
</gene>
<dbReference type="PANTHER" id="PTHR38457:SF1">
    <property type="entry name" value="REGULATOR ABRB-RELATED"/>
    <property type="match status" value="1"/>
</dbReference>
<dbReference type="Proteomes" id="UP000470246">
    <property type="component" value="Unassembled WGS sequence"/>
</dbReference>
<dbReference type="GO" id="GO:0010468">
    <property type="term" value="P:regulation of gene expression"/>
    <property type="evidence" value="ECO:0007669"/>
    <property type="project" value="InterPro"/>
</dbReference>
<feature type="transmembrane region" description="Helical" evidence="1">
    <location>
        <begin position="324"/>
        <end position="346"/>
    </location>
</feature>
<dbReference type="PANTHER" id="PTHR38457">
    <property type="entry name" value="REGULATOR ABRB-RELATED"/>
    <property type="match status" value="1"/>
</dbReference>
<comment type="caution">
    <text evidence="2">The sequence shown here is derived from an EMBL/GenBank/DDBJ whole genome shotgun (WGS) entry which is preliminary data.</text>
</comment>
<accession>A0A7K3W6K8</accession>
<dbReference type="GO" id="GO:0016020">
    <property type="term" value="C:membrane"/>
    <property type="evidence" value="ECO:0007669"/>
    <property type="project" value="InterPro"/>
</dbReference>
<feature type="transmembrane region" description="Helical" evidence="1">
    <location>
        <begin position="213"/>
        <end position="231"/>
    </location>
</feature>
<keyword evidence="1" id="KW-1133">Transmembrane helix</keyword>
<feature type="transmembrane region" description="Helical" evidence="1">
    <location>
        <begin position="187"/>
        <end position="206"/>
    </location>
</feature>
<keyword evidence="1" id="KW-0472">Membrane</keyword>
<dbReference type="NCBIfam" id="TIGR03082">
    <property type="entry name" value="Gneg_AbrB_dup"/>
    <property type="match status" value="2"/>
</dbReference>
<proteinExistence type="predicted"/>
<keyword evidence="1" id="KW-0812">Transmembrane</keyword>
<dbReference type="AlphaFoldDB" id="A0A7K3W6K8"/>
<dbReference type="Pfam" id="PF05145">
    <property type="entry name" value="AbrB"/>
    <property type="match status" value="1"/>
</dbReference>
<dbReference type="PIRSF" id="PIRSF038991">
    <property type="entry name" value="Protein_AbrB"/>
    <property type="match status" value="1"/>
</dbReference>
<dbReference type="EMBL" id="JAAGWF010000030">
    <property type="protein sequence ID" value="NEK60505.1"/>
    <property type="molecule type" value="Genomic_DNA"/>
</dbReference>
<feature type="transmembrane region" description="Helical" evidence="1">
    <location>
        <begin position="7"/>
        <end position="27"/>
    </location>
</feature>
<name>A0A7K3W6K8_9ACTN</name>
<dbReference type="InterPro" id="IPR007820">
    <property type="entry name" value="AbrB_fam"/>
</dbReference>
<keyword evidence="3" id="KW-1185">Reference proteome</keyword>
<feature type="transmembrane region" description="Helical" evidence="1">
    <location>
        <begin position="269"/>
        <end position="292"/>
    </location>
</feature>
<dbReference type="InterPro" id="IPR017516">
    <property type="entry name" value="AbrB_dup"/>
</dbReference>
<feature type="transmembrane region" description="Helical" evidence="1">
    <location>
        <begin position="149"/>
        <end position="172"/>
    </location>
</feature>
<reference evidence="2 3" key="1">
    <citation type="submission" date="2020-02" db="EMBL/GenBank/DDBJ databases">
        <title>Geodermatophilus sabuli CPCC 205279 I12A-02694.</title>
        <authorList>
            <person name="Jiang Z."/>
        </authorList>
    </citation>
    <scope>NUCLEOTIDE SEQUENCE [LARGE SCALE GENOMIC DNA]</scope>
    <source>
        <strain evidence="2 3">I12A-02694</strain>
    </source>
</reference>
<feature type="transmembrane region" description="Helical" evidence="1">
    <location>
        <begin position="89"/>
        <end position="110"/>
    </location>
</feature>